<evidence type="ECO:0000313" key="4">
    <source>
        <dbReference type="Proteomes" id="UP000696485"/>
    </source>
</evidence>
<gene>
    <name evidence="3" type="ORF">BG006_006865</name>
</gene>
<accession>A0A9P5VL23</accession>
<evidence type="ECO:0000259" key="2">
    <source>
        <dbReference type="Pfam" id="PF13302"/>
    </source>
</evidence>
<dbReference type="Gene3D" id="3.40.630.30">
    <property type="match status" value="1"/>
</dbReference>
<name>A0A9P5VL23_9FUNG</name>
<dbReference type="AlphaFoldDB" id="A0A9P5VL23"/>
<dbReference type="InterPro" id="IPR016181">
    <property type="entry name" value="Acyl_CoA_acyltransferase"/>
</dbReference>
<dbReference type="Proteomes" id="UP000696485">
    <property type="component" value="Unassembled WGS sequence"/>
</dbReference>
<dbReference type="PANTHER" id="PTHR43441">
    <property type="entry name" value="RIBOSOMAL-PROTEIN-SERINE ACETYLTRANSFERASE"/>
    <property type="match status" value="1"/>
</dbReference>
<evidence type="ECO:0000256" key="1">
    <source>
        <dbReference type="SAM" id="MobiDB-lite"/>
    </source>
</evidence>
<dbReference type="GO" id="GO:0008999">
    <property type="term" value="F:protein-N-terminal-alanine acetyltransferase activity"/>
    <property type="evidence" value="ECO:0007669"/>
    <property type="project" value="TreeGrafter"/>
</dbReference>
<dbReference type="EMBL" id="JAAAUY010000418">
    <property type="protein sequence ID" value="KAF9330149.1"/>
    <property type="molecule type" value="Genomic_DNA"/>
</dbReference>
<protein>
    <recommendedName>
        <fullName evidence="2">N-acetyltransferase domain-containing protein</fullName>
    </recommendedName>
</protein>
<sequence length="267" mass="30896">MQIKYTQLDQDQFTQRTLGPKSGYRIETESILLEPLLLSRDAPKLWDLVKDHSKLFEYFPHGPCSSYEDFYAIQKRYCSAPDHFNWAVYLLVGNQKQKILCGSICLLDISLPFRRFEVGAIWFHPAVHSTFVMLETTYALLRFSFEQLQAGRVQWKTHHQNIASQKSALKLGFDLDGIHKKHLIHYNGQWRNSYYYSMTDDDWFGDHVTTDGRPGLDVVKPAEEPDLRQESSGRQLRLEQLIQARKHEGKPLPESVQHGVALTALSS</sequence>
<reference evidence="3" key="1">
    <citation type="journal article" date="2020" name="Fungal Divers.">
        <title>Resolving the Mortierellaceae phylogeny through synthesis of multi-gene phylogenetics and phylogenomics.</title>
        <authorList>
            <person name="Vandepol N."/>
            <person name="Liber J."/>
            <person name="Desiro A."/>
            <person name="Na H."/>
            <person name="Kennedy M."/>
            <person name="Barry K."/>
            <person name="Grigoriev I.V."/>
            <person name="Miller A.N."/>
            <person name="O'Donnell K."/>
            <person name="Stajich J.E."/>
            <person name="Bonito G."/>
        </authorList>
    </citation>
    <scope>NUCLEOTIDE SEQUENCE</scope>
    <source>
        <strain evidence="3">NVP1</strain>
    </source>
</reference>
<keyword evidence="4" id="KW-1185">Reference proteome</keyword>
<comment type="caution">
    <text evidence="3">The sequence shown here is derived from an EMBL/GenBank/DDBJ whole genome shotgun (WGS) entry which is preliminary data.</text>
</comment>
<dbReference type="InterPro" id="IPR000182">
    <property type="entry name" value="GNAT_dom"/>
</dbReference>
<feature type="domain" description="N-acetyltransferase" evidence="2">
    <location>
        <begin position="32"/>
        <end position="173"/>
    </location>
</feature>
<dbReference type="SUPFAM" id="SSF55729">
    <property type="entry name" value="Acyl-CoA N-acyltransferases (Nat)"/>
    <property type="match status" value="1"/>
</dbReference>
<proteinExistence type="predicted"/>
<dbReference type="InterPro" id="IPR051908">
    <property type="entry name" value="Ribosomal_N-acetyltransferase"/>
</dbReference>
<dbReference type="GO" id="GO:1990189">
    <property type="term" value="F:protein N-terminal-serine acetyltransferase activity"/>
    <property type="evidence" value="ECO:0007669"/>
    <property type="project" value="TreeGrafter"/>
</dbReference>
<feature type="region of interest" description="Disordered" evidence="1">
    <location>
        <begin position="245"/>
        <end position="267"/>
    </location>
</feature>
<dbReference type="PANTHER" id="PTHR43441:SF2">
    <property type="entry name" value="FAMILY ACETYLTRANSFERASE, PUTATIVE (AFU_ORTHOLOGUE AFUA_7G00850)-RELATED"/>
    <property type="match status" value="1"/>
</dbReference>
<organism evidence="3 4">
    <name type="scientific">Podila minutissima</name>
    <dbReference type="NCBI Taxonomy" id="64525"/>
    <lineage>
        <taxon>Eukaryota</taxon>
        <taxon>Fungi</taxon>
        <taxon>Fungi incertae sedis</taxon>
        <taxon>Mucoromycota</taxon>
        <taxon>Mortierellomycotina</taxon>
        <taxon>Mortierellomycetes</taxon>
        <taxon>Mortierellales</taxon>
        <taxon>Mortierellaceae</taxon>
        <taxon>Podila</taxon>
    </lineage>
</organism>
<evidence type="ECO:0000313" key="3">
    <source>
        <dbReference type="EMBL" id="KAF9330149.1"/>
    </source>
</evidence>
<dbReference type="Pfam" id="PF13302">
    <property type="entry name" value="Acetyltransf_3"/>
    <property type="match status" value="1"/>
</dbReference>